<organism evidence="5 6">
    <name type="scientific">Blautia pseudococcoides</name>
    <dbReference type="NCBI Taxonomy" id="1796616"/>
    <lineage>
        <taxon>Bacteria</taxon>
        <taxon>Bacillati</taxon>
        <taxon>Bacillota</taxon>
        <taxon>Clostridia</taxon>
        <taxon>Lachnospirales</taxon>
        <taxon>Lachnospiraceae</taxon>
        <taxon>Blautia</taxon>
    </lineage>
</organism>
<dbReference type="STRING" id="1796616.A4V09_18430"/>
<dbReference type="CDD" id="cd00090">
    <property type="entry name" value="HTH_ARSR"/>
    <property type="match status" value="1"/>
</dbReference>
<dbReference type="PANTHER" id="PTHR43132">
    <property type="entry name" value="ARSENICAL RESISTANCE OPERON REPRESSOR ARSR-RELATED"/>
    <property type="match status" value="1"/>
</dbReference>
<protein>
    <submittedName>
        <fullName evidence="5">Transcriptional regulator</fullName>
    </submittedName>
</protein>
<evidence type="ECO:0000256" key="1">
    <source>
        <dbReference type="ARBA" id="ARBA00023015"/>
    </source>
</evidence>
<accession>A0A1C7IGI4</accession>
<dbReference type="GO" id="GO:0003700">
    <property type="term" value="F:DNA-binding transcription factor activity"/>
    <property type="evidence" value="ECO:0007669"/>
    <property type="project" value="InterPro"/>
</dbReference>
<keyword evidence="6" id="KW-1185">Reference proteome</keyword>
<dbReference type="PROSITE" id="PS50987">
    <property type="entry name" value="HTH_ARSR_2"/>
    <property type="match status" value="1"/>
</dbReference>
<keyword evidence="2" id="KW-0238">DNA-binding</keyword>
<dbReference type="Pfam" id="PF01022">
    <property type="entry name" value="HTH_5"/>
    <property type="match status" value="1"/>
</dbReference>
<evidence type="ECO:0000313" key="5">
    <source>
        <dbReference type="EMBL" id="ANU77549.1"/>
    </source>
</evidence>
<keyword evidence="1" id="KW-0805">Transcription regulation</keyword>
<reference evidence="5" key="1">
    <citation type="submission" date="2017-04" db="EMBL/GenBank/DDBJ databases">
        <title>Complete Genome Sequences of Twelve Strains of a Stable Defined Moderately Diverse Mouse Microbiota 2 (sDMDMm2).</title>
        <authorList>
            <person name="Uchimura Y."/>
            <person name="Wyss M."/>
            <person name="Brugiroux S."/>
            <person name="Limenitakis J.P."/>
            <person name="Stecher B."/>
            <person name="McCoy K.D."/>
            <person name="Macpherson A.J."/>
        </authorList>
    </citation>
    <scope>NUCLEOTIDE SEQUENCE</scope>
    <source>
        <strain evidence="5">YL58</strain>
    </source>
</reference>
<dbReference type="InterPro" id="IPR011991">
    <property type="entry name" value="ArsR-like_HTH"/>
</dbReference>
<dbReference type="GO" id="GO:0003677">
    <property type="term" value="F:DNA binding"/>
    <property type="evidence" value="ECO:0007669"/>
    <property type="project" value="UniProtKB-KW"/>
</dbReference>
<dbReference type="SUPFAM" id="SSF46785">
    <property type="entry name" value="Winged helix' DNA-binding domain"/>
    <property type="match status" value="1"/>
</dbReference>
<dbReference type="PANTHER" id="PTHR43132:SF2">
    <property type="entry name" value="ARSENICAL RESISTANCE OPERON REPRESSOR ARSR-RELATED"/>
    <property type="match status" value="1"/>
</dbReference>
<dbReference type="RefSeq" id="WP_065543664.1">
    <property type="nucleotide sequence ID" value="NZ_CP015405.2"/>
</dbReference>
<gene>
    <name evidence="5" type="ORF">A4V09_18430</name>
</gene>
<keyword evidence="3" id="KW-0804">Transcription</keyword>
<dbReference type="KEGG" id="byl:A4V09_18430"/>
<dbReference type="NCBIfam" id="NF033788">
    <property type="entry name" value="HTH_metalloreg"/>
    <property type="match status" value="1"/>
</dbReference>
<dbReference type="InterPro" id="IPR036390">
    <property type="entry name" value="WH_DNA-bd_sf"/>
</dbReference>
<evidence type="ECO:0000313" key="6">
    <source>
        <dbReference type="Proteomes" id="UP000092574"/>
    </source>
</evidence>
<dbReference type="EMBL" id="CP015405">
    <property type="protein sequence ID" value="ANU77549.1"/>
    <property type="molecule type" value="Genomic_DNA"/>
</dbReference>
<evidence type="ECO:0000256" key="2">
    <source>
        <dbReference type="ARBA" id="ARBA00023125"/>
    </source>
</evidence>
<dbReference type="InterPro" id="IPR036388">
    <property type="entry name" value="WH-like_DNA-bd_sf"/>
</dbReference>
<dbReference type="Gene3D" id="1.10.10.10">
    <property type="entry name" value="Winged helix-like DNA-binding domain superfamily/Winged helix DNA-binding domain"/>
    <property type="match status" value="1"/>
</dbReference>
<dbReference type="OrthoDB" id="9794330at2"/>
<dbReference type="InterPro" id="IPR051011">
    <property type="entry name" value="Metal_resp_trans_reg"/>
</dbReference>
<name>A0A1C7IGI4_9FIRM</name>
<evidence type="ECO:0000256" key="3">
    <source>
        <dbReference type="ARBA" id="ARBA00023163"/>
    </source>
</evidence>
<proteinExistence type="predicted"/>
<dbReference type="SMART" id="SM00418">
    <property type="entry name" value="HTH_ARSR"/>
    <property type="match status" value="1"/>
</dbReference>
<dbReference type="PRINTS" id="PR00778">
    <property type="entry name" value="HTHARSR"/>
</dbReference>
<dbReference type="InterPro" id="IPR001845">
    <property type="entry name" value="HTH_ArsR_DNA-bd_dom"/>
</dbReference>
<feature type="domain" description="HTH arsR-type" evidence="4">
    <location>
        <begin position="22"/>
        <end position="116"/>
    </location>
</feature>
<evidence type="ECO:0000259" key="4">
    <source>
        <dbReference type="PROSITE" id="PS50987"/>
    </source>
</evidence>
<dbReference type="Proteomes" id="UP000092574">
    <property type="component" value="Chromosome"/>
</dbReference>
<dbReference type="AlphaFoldDB" id="A0A1C7IGI4"/>
<sequence>MPHYNLPHKHGQTIEKVLDKMPSVQDFQKIAFLLQQLGDPTRLRILWLLCHSEECVCNLAAAIQISDPAISHHLRSLKNSGLITSRREGKEVYYTLADTAEAKLLHRTVDALFEMSCPSDL</sequence>